<comment type="caution">
    <text evidence="4">The sequence shown here is derived from an EMBL/GenBank/DDBJ whole genome shotgun (WGS) entry which is preliminary data.</text>
</comment>
<accession>A0A318PIH4</accession>
<dbReference type="PANTHER" id="PTHR23028:SF53">
    <property type="entry name" value="ACYL_TRANSF_3 DOMAIN-CONTAINING PROTEIN"/>
    <property type="match status" value="1"/>
</dbReference>
<dbReference type="GO" id="GO:0016020">
    <property type="term" value="C:membrane"/>
    <property type="evidence" value="ECO:0007669"/>
    <property type="project" value="TreeGrafter"/>
</dbReference>
<dbReference type="STRING" id="1220579.GCA_001571345_02371"/>
<feature type="transmembrane region" description="Helical" evidence="1">
    <location>
        <begin position="351"/>
        <end position="370"/>
    </location>
</feature>
<dbReference type="RefSeq" id="WP_082770850.1">
    <property type="nucleotide sequence ID" value="NZ_NKUC01000012.1"/>
</dbReference>
<evidence type="ECO:0000313" key="4">
    <source>
        <dbReference type="EMBL" id="PYD57103.1"/>
    </source>
</evidence>
<dbReference type="GO" id="GO:0016747">
    <property type="term" value="F:acyltransferase activity, transferring groups other than amino-acyl groups"/>
    <property type="evidence" value="ECO:0007669"/>
    <property type="project" value="InterPro"/>
</dbReference>
<evidence type="ECO:0000256" key="1">
    <source>
        <dbReference type="SAM" id="Phobius"/>
    </source>
</evidence>
<dbReference type="OrthoDB" id="9796461at2"/>
<evidence type="ECO:0000259" key="2">
    <source>
        <dbReference type="Pfam" id="PF01757"/>
    </source>
</evidence>
<feature type="domain" description="SGNH" evidence="3">
    <location>
        <begin position="403"/>
        <end position="657"/>
    </location>
</feature>
<evidence type="ECO:0008006" key="6">
    <source>
        <dbReference type="Google" id="ProtNLM"/>
    </source>
</evidence>
<dbReference type="Pfam" id="PF19040">
    <property type="entry name" value="SGNH"/>
    <property type="match status" value="1"/>
</dbReference>
<gene>
    <name evidence="4" type="ORF">CFR75_07650</name>
</gene>
<feature type="transmembrane region" description="Helical" evidence="1">
    <location>
        <begin position="320"/>
        <end position="339"/>
    </location>
</feature>
<dbReference type="GO" id="GO:0009103">
    <property type="term" value="P:lipopolysaccharide biosynthetic process"/>
    <property type="evidence" value="ECO:0007669"/>
    <property type="project" value="TreeGrafter"/>
</dbReference>
<feature type="transmembrane region" description="Helical" evidence="1">
    <location>
        <begin position="81"/>
        <end position="100"/>
    </location>
</feature>
<proteinExistence type="predicted"/>
<dbReference type="Proteomes" id="UP000248257">
    <property type="component" value="Unassembled WGS sequence"/>
</dbReference>
<name>A0A318PIH4_KOMXY</name>
<reference evidence="4 5" key="1">
    <citation type="submission" date="2017-07" db="EMBL/GenBank/DDBJ databases">
        <title>A draft genome sequence of Komagataeibacter xylinus LMG 1515.</title>
        <authorList>
            <person name="Skraban J."/>
            <person name="Cleenwerck I."/>
            <person name="Vandamme P."/>
            <person name="Trcek J."/>
        </authorList>
    </citation>
    <scope>NUCLEOTIDE SEQUENCE [LARGE SCALE GENOMIC DNA]</scope>
    <source>
        <strain evidence="4 5">LMG 1515</strain>
    </source>
</reference>
<feature type="transmembrane region" description="Helical" evidence="1">
    <location>
        <begin position="228"/>
        <end position="247"/>
    </location>
</feature>
<dbReference type="InterPro" id="IPR002656">
    <property type="entry name" value="Acyl_transf_3_dom"/>
</dbReference>
<protein>
    <recommendedName>
        <fullName evidence="6">Acyltransferase</fullName>
    </recommendedName>
</protein>
<keyword evidence="1" id="KW-0812">Transmembrane</keyword>
<dbReference type="AlphaFoldDB" id="A0A318PIH4"/>
<feature type="transmembrane region" description="Helical" evidence="1">
    <location>
        <begin position="282"/>
        <end position="300"/>
    </location>
</feature>
<dbReference type="Pfam" id="PF01757">
    <property type="entry name" value="Acyl_transf_3"/>
    <property type="match status" value="1"/>
</dbReference>
<feature type="transmembrane region" description="Helical" evidence="1">
    <location>
        <begin position="39"/>
        <end position="60"/>
    </location>
</feature>
<dbReference type="InterPro" id="IPR043968">
    <property type="entry name" value="SGNH"/>
</dbReference>
<dbReference type="PANTHER" id="PTHR23028">
    <property type="entry name" value="ACETYLTRANSFERASE"/>
    <property type="match status" value="1"/>
</dbReference>
<feature type="transmembrane region" description="Helical" evidence="1">
    <location>
        <begin position="197"/>
        <end position="216"/>
    </location>
</feature>
<feature type="transmembrane region" description="Helical" evidence="1">
    <location>
        <begin position="12"/>
        <end position="33"/>
    </location>
</feature>
<sequence>MVSRAGNCNKNYRADIDGLRAVSVLSVIIFHAFPNLLPGGFIGVDIFFVISGYLITKIIINNIEKDNIKIFDFYRHRVRRIFPALITILLFCIFSGYFILMPSEFGHFGKNLFYSSVFLINFSLWNEVGYFDTASDYKPLLHLWSLSIEEQFYLIWPFLLFISNKIKLPTIFVSIICIIPSFIFSLLISYYNPVADFFSPLTRFWEILFGATLLCLERNGYMRISSTTRSCISIAGGALILIALATFNNTSPYPGWRAMLPVLAGTLLIASGSNACINRWVLSFRPLVLIGVISYPLYLWHWPLLSYARILLDEPPPAAIRTGLLLASIVLAVVTYLLIEKPLRFGRHATGKMIGLCIGMAIMGIAGRYIQHHNGLPTRYVATHALPTDWDALLRIAPSVEKCTQSADIGAENWCYTDKREIPHAVLIGDSHADALYWSLANHSRPGDRWMLMGRPACAPMLGMERITAINALQNKSDPPKCAQFNQARLRYILQTESIHLVLIATAQRVLELDSYAPHAGEAAVANGAFIGLSNLITRLEEAGKTVVFLEDNPDGFRSNKCALLHSGIKWLDHIGENTIRERCEISYSDYLKKSSNYHHIVAELQAAHPKLIVYHTAPILCDIPANKCERLRNSELLYSHSDHLSTTGADYIAADLIKLLNY</sequence>
<evidence type="ECO:0000259" key="3">
    <source>
        <dbReference type="Pfam" id="PF19040"/>
    </source>
</evidence>
<dbReference type="EMBL" id="NKUC01000012">
    <property type="protein sequence ID" value="PYD57103.1"/>
    <property type="molecule type" value="Genomic_DNA"/>
</dbReference>
<feature type="domain" description="Acyltransferase 3" evidence="2">
    <location>
        <begin position="14"/>
        <end position="336"/>
    </location>
</feature>
<keyword evidence="1" id="KW-1133">Transmembrane helix</keyword>
<dbReference type="InterPro" id="IPR050879">
    <property type="entry name" value="Acyltransferase_3"/>
</dbReference>
<evidence type="ECO:0000313" key="5">
    <source>
        <dbReference type="Proteomes" id="UP000248257"/>
    </source>
</evidence>
<feature type="transmembrane region" description="Helical" evidence="1">
    <location>
        <begin position="253"/>
        <end position="270"/>
    </location>
</feature>
<organism evidence="4 5">
    <name type="scientific">Komagataeibacter xylinus</name>
    <name type="common">Gluconacetobacter xylinus</name>
    <dbReference type="NCBI Taxonomy" id="28448"/>
    <lineage>
        <taxon>Bacteria</taxon>
        <taxon>Pseudomonadati</taxon>
        <taxon>Pseudomonadota</taxon>
        <taxon>Alphaproteobacteria</taxon>
        <taxon>Acetobacterales</taxon>
        <taxon>Acetobacteraceae</taxon>
        <taxon>Komagataeibacter</taxon>
    </lineage>
</organism>
<feature type="transmembrane region" description="Helical" evidence="1">
    <location>
        <begin position="171"/>
        <end position="191"/>
    </location>
</feature>
<keyword evidence="1" id="KW-0472">Membrane</keyword>
<keyword evidence="5" id="KW-1185">Reference proteome</keyword>